<evidence type="ECO:0000256" key="3">
    <source>
        <dbReference type="SAM" id="MobiDB-lite"/>
    </source>
</evidence>
<dbReference type="PANTHER" id="PTHR43003:SF5">
    <property type="entry name" value="DNA-3-METHYLADENINE GLYCOSYLASE"/>
    <property type="match status" value="1"/>
</dbReference>
<keyword evidence="5" id="KW-1185">Reference proteome</keyword>
<organism evidence="4 5">
    <name type="scientific">Natronogracilivirga saccharolytica</name>
    <dbReference type="NCBI Taxonomy" id="2812953"/>
    <lineage>
        <taxon>Bacteria</taxon>
        <taxon>Pseudomonadati</taxon>
        <taxon>Balneolota</taxon>
        <taxon>Balneolia</taxon>
        <taxon>Balneolales</taxon>
        <taxon>Cyclonatronaceae</taxon>
        <taxon>Natronogracilivirga</taxon>
    </lineage>
</organism>
<evidence type="ECO:0000313" key="4">
    <source>
        <dbReference type="EMBL" id="MBP3193100.1"/>
    </source>
</evidence>
<reference evidence="4" key="1">
    <citation type="submission" date="2021-02" db="EMBL/GenBank/DDBJ databases">
        <title>Natronogracilivirga saccharolytica gen. nov. sp. nov. a new anaerobic, haloalkiliphilic carbohydrate-fermenting bacterium from soda lake and proposing of Cyclonatronumiaceae fam. nov. in the phylum Balneolaeota.</title>
        <authorList>
            <person name="Zhilina T.N."/>
            <person name="Sorokin D.Y."/>
            <person name="Zavarzina D.G."/>
            <person name="Toshchakov S.V."/>
            <person name="Kublanov I.V."/>
        </authorList>
    </citation>
    <scope>NUCLEOTIDE SEQUENCE</scope>
    <source>
        <strain evidence="4">Z-1702</strain>
    </source>
</reference>
<dbReference type="GO" id="GO:0032131">
    <property type="term" value="F:alkylated DNA binding"/>
    <property type="evidence" value="ECO:0007669"/>
    <property type="project" value="TreeGrafter"/>
</dbReference>
<dbReference type="Gene3D" id="3.30.310.20">
    <property type="entry name" value="DNA-3-methyladenine glycosylase AlkA, N-terminal domain"/>
    <property type="match status" value="1"/>
</dbReference>
<dbReference type="GO" id="GO:0006307">
    <property type="term" value="P:DNA alkylation repair"/>
    <property type="evidence" value="ECO:0007669"/>
    <property type="project" value="TreeGrafter"/>
</dbReference>
<proteinExistence type="predicted"/>
<evidence type="ECO:0000256" key="1">
    <source>
        <dbReference type="ARBA" id="ARBA00022763"/>
    </source>
</evidence>
<dbReference type="InterPro" id="IPR011257">
    <property type="entry name" value="DNA_glycosylase"/>
</dbReference>
<keyword evidence="1" id="KW-0227">DNA damage</keyword>
<dbReference type="GO" id="GO:0032993">
    <property type="term" value="C:protein-DNA complex"/>
    <property type="evidence" value="ECO:0007669"/>
    <property type="project" value="TreeGrafter"/>
</dbReference>
<evidence type="ECO:0000313" key="5">
    <source>
        <dbReference type="Proteomes" id="UP000673975"/>
    </source>
</evidence>
<comment type="caution">
    <text evidence="4">The sequence shown here is derived from an EMBL/GenBank/DDBJ whole genome shotgun (WGS) entry which is preliminary data.</text>
</comment>
<dbReference type="AlphaFoldDB" id="A0A8J7UV62"/>
<dbReference type="InterPro" id="IPR037046">
    <property type="entry name" value="AlkA_N_sf"/>
</dbReference>
<sequence length="347" mass="39327">MAQHIWKIPSRPPHDFFLCLDVDSYFDHEHQPEELFEQGFTRPVPLSDRDVLVTIFFNGDVDSPSFTIRAHESLTDAEQAEADSILRRILGTDLDVTPLYDQAGNDPVLAGPLRELYGLKRISRANIFEDAVNRIIRTQIKHKPTARKMVHEVRNAYGTRLESGNRVIPAWPRPQRLVSADPRAMKQYGLSLRKGEYLTELAHELLHGRLAGGGGPEPDTHAAEGVANDSKQSAADSLKETYNRLELMPPEALYESLVSIRGIGPTTAQDLILFRNRSDGWFASHKQKGQEKAVRRWIILAYGGDPDHCSEEAFRRMIKPWQGFEAAALEFLYVNWVLSEKKQAQHL</sequence>
<dbReference type="EMBL" id="JAFIDN010000008">
    <property type="protein sequence ID" value="MBP3193100.1"/>
    <property type="molecule type" value="Genomic_DNA"/>
</dbReference>
<dbReference type="GO" id="GO:0006285">
    <property type="term" value="P:base-excision repair, AP site formation"/>
    <property type="evidence" value="ECO:0007669"/>
    <property type="project" value="TreeGrafter"/>
</dbReference>
<dbReference type="SUPFAM" id="SSF48150">
    <property type="entry name" value="DNA-glycosylase"/>
    <property type="match status" value="1"/>
</dbReference>
<dbReference type="Gene3D" id="1.10.340.30">
    <property type="entry name" value="Hypothetical protein, domain 2"/>
    <property type="match status" value="1"/>
</dbReference>
<protein>
    <submittedName>
        <fullName evidence="4">Uncharacterized protein</fullName>
    </submittedName>
</protein>
<dbReference type="RefSeq" id="WP_210512411.1">
    <property type="nucleotide sequence ID" value="NZ_JAFIDN010000008.1"/>
</dbReference>
<dbReference type="GO" id="GO:0043916">
    <property type="term" value="F:DNA-7-methylguanine glycosylase activity"/>
    <property type="evidence" value="ECO:0007669"/>
    <property type="project" value="TreeGrafter"/>
</dbReference>
<name>A0A8J7UV62_9BACT</name>
<dbReference type="GO" id="GO:0008725">
    <property type="term" value="F:DNA-3-methyladenine glycosylase activity"/>
    <property type="evidence" value="ECO:0007669"/>
    <property type="project" value="TreeGrafter"/>
</dbReference>
<gene>
    <name evidence="4" type="ORF">NATSA_10535</name>
</gene>
<feature type="region of interest" description="Disordered" evidence="3">
    <location>
        <begin position="212"/>
        <end position="234"/>
    </location>
</feature>
<dbReference type="Proteomes" id="UP000673975">
    <property type="component" value="Unassembled WGS sequence"/>
</dbReference>
<keyword evidence="2" id="KW-0234">DNA repair</keyword>
<accession>A0A8J7UV62</accession>
<dbReference type="PANTHER" id="PTHR43003">
    <property type="entry name" value="DNA-3-METHYLADENINE GLYCOSYLASE"/>
    <property type="match status" value="1"/>
</dbReference>
<evidence type="ECO:0000256" key="2">
    <source>
        <dbReference type="ARBA" id="ARBA00023204"/>
    </source>
</evidence>
<dbReference type="InterPro" id="IPR051912">
    <property type="entry name" value="Alkylbase_DNA_Glycosylase/TA"/>
</dbReference>